<name>A0A645H4R5_9ZZZZ</name>
<dbReference type="EMBL" id="VSSQ01086812">
    <property type="protein sequence ID" value="MPN33997.1"/>
    <property type="molecule type" value="Genomic_DNA"/>
</dbReference>
<sequence length="75" mass="8133">MCTGGIYWANIGRIVYGISEGRLLELTGADDKNPTFSMGADKVIAAGQKKIVLEGPVPEVEAEVVEVHKGFWNKK</sequence>
<dbReference type="InterPro" id="IPR016193">
    <property type="entry name" value="Cytidine_deaminase-like"/>
</dbReference>
<protein>
    <submittedName>
        <fullName evidence="1">Uncharacterized protein</fullName>
    </submittedName>
</protein>
<proteinExistence type="predicted"/>
<comment type="caution">
    <text evidence="1">The sequence shown here is derived from an EMBL/GenBank/DDBJ whole genome shotgun (WGS) entry which is preliminary data.</text>
</comment>
<dbReference type="AlphaFoldDB" id="A0A645H4R5"/>
<evidence type="ECO:0000313" key="1">
    <source>
        <dbReference type="EMBL" id="MPN33997.1"/>
    </source>
</evidence>
<gene>
    <name evidence="1" type="ORF">SDC9_181489</name>
</gene>
<reference evidence="1" key="1">
    <citation type="submission" date="2019-08" db="EMBL/GenBank/DDBJ databases">
        <authorList>
            <person name="Kucharzyk K."/>
            <person name="Murdoch R.W."/>
            <person name="Higgins S."/>
            <person name="Loffler F."/>
        </authorList>
    </citation>
    <scope>NUCLEOTIDE SEQUENCE</scope>
</reference>
<dbReference type="SUPFAM" id="SSF53927">
    <property type="entry name" value="Cytidine deaminase-like"/>
    <property type="match status" value="1"/>
</dbReference>
<dbReference type="GO" id="GO:0003824">
    <property type="term" value="F:catalytic activity"/>
    <property type="evidence" value="ECO:0007669"/>
    <property type="project" value="InterPro"/>
</dbReference>
<accession>A0A645H4R5</accession>
<organism evidence="1">
    <name type="scientific">bioreactor metagenome</name>
    <dbReference type="NCBI Taxonomy" id="1076179"/>
    <lineage>
        <taxon>unclassified sequences</taxon>
        <taxon>metagenomes</taxon>
        <taxon>ecological metagenomes</taxon>
    </lineage>
</organism>